<dbReference type="EMBL" id="RSED01000023">
    <property type="protein sequence ID" value="RRS02401.1"/>
    <property type="molecule type" value="Genomic_DNA"/>
</dbReference>
<dbReference type="PANTHER" id="PTHR37302:SF1">
    <property type="entry name" value="PROTEIN DINB"/>
    <property type="match status" value="1"/>
</dbReference>
<gene>
    <name evidence="4" type="ORF">EIP75_20855</name>
</gene>
<proteinExistence type="inferred from homology"/>
<protein>
    <submittedName>
        <fullName evidence="4">Damage-inducible protein DinB</fullName>
    </submittedName>
</protein>
<dbReference type="Gene3D" id="1.20.120.450">
    <property type="entry name" value="dinb family like domain"/>
    <property type="match status" value="1"/>
</dbReference>
<dbReference type="GO" id="GO:0046872">
    <property type="term" value="F:metal ion binding"/>
    <property type="evidence" value="ECO:0007669"/>
    <property type="project" value="UniProtKB-KW"/>
</dbReference>
<name>A0A3R8RZ78_9BURK</name>
<keyword evidence="2 3" id="KW-0479">Metal-binding</keyword>
<dbReference type="RefSeq" id="WP_125245128.1">
    <property type="nucleotide sequence ID" value="NZ_RSED01000023.1"/>
</dbReference>
<dbReference type="SUPFAM" id="SSF109854">
    <property type="entry name" value="DinB/YfiT-like putative metalloenzymes"/>
    <property type="match status" value="1"/>
</dbReference>
<reference evidence="4 5" key="1">
    <citation type="submission" date="2018-12" db="EMBL/GenBank/DDBJ databases">
        <title>The whole draft genome of Aquabacterium sp. SJQ9.</title>
        <authorList>
            <person name="Sun L."/>
            <person name="Gao X."/>
            <person name="Chen W."/>
            <person name="Huang K."/>
        </authorList>
    </citation>
    <scope>NUCLEOTIDE SEQUENCE [LARGE SCALE GENOMIC DNA]</scope>
    <source>
        <strain evidence="4 5">SJQ9</strain>
    </source>
</reference>
<dbReference type="Pfam" id="PF05163">
    <property type="entry name" value="DinB"/>
    <property type="match status" value="1"/>
</dbReference>
<dbReference type="InterPro" id="IPR034660">
    <property type="entry name" value="DinB/YfiT-like"/>
</dbReference>
<comment type="caution">
    <text evidence="4">The sequence shown here is derived from an EMBL/GenBank/DDBJ whole genome shotgun (WGS) entry which is preliminary data.</text>
</comment>
<feature type="binding site" evidence="3">
    <location>
        <position position="150"/>
    </location>
    <ligand>
        <name>a divalent metal cation</name>
        <dbReference type="ChEBI" id="CHEBI:60240"/>
    </ligand>
</feature>
<feature type="binding site" evidence="3">
    <location>
        <position position="146"/>
    </location>
    <ligand>
        <name>a divalent metal cation</name>
        <dbReference type="ChEBI" id="CHEBI:60240"/>
    </ligand>
</feature>
<dbReference type="InterPro" id="IPR007837">
    <property type="entry name" value="DinB"/>
</dbReference>
<evidence type="ECO:0000313" key="4">
    <source>
        <dbReference type="EMBL" id="RRS02401.1"/>
    </source>
</evidence>
<dbReference type="Proteomes" id="UP000269265">
    <property type="component" value="Unassembled WGS sequence"/>
</dbReference>
<organism evidence="4 5">
    <name type="scientific">Aquabacterium soli</name>
    <dbReference type="NCBI Taxonomy" id="2493092"/>
    <lineage>
        <taxon>Bacteria</taxon>
        <taxon>Pseudomonadati</taxon>
        <taxon>Pseudomonadota</taxon>
        <taxon>Betaproteobacteria</taxon>
        <taxon>Burkholderiales</taxon>
        <taxon>Aquabacterium</taxon>
    </lineage>
</organism>
<dbReference type="AlphaFoldDB" id="A0A3R8RZ78"/>
<dbReference type="OrthoDB" id="9807509at2"/>
<comment type="similarity">
    <text evidence="1">Belongs to the DinB family.</text>
</comment>
<dbReference type="PANTHER" id="PTHR37302">
    <property type="entry name" value="SLR1116 PROTEIN"/>
    <property type="match status" value="1"/>
</dbReference>
<feature type="binding site" evidence="3">
    <location>
        <position position="50"/>
    </location>
    <ligand>
        <name>a divalent metal cation</name>
        <dbReference type="ChEBI" id="CHEBI:60240"/>
    </ligand>
</feature>
<evidence type="ECO:0000256" key="1">
    <source>
        <dbReference type="ARBA" id="ARBA00008635"/>
    </source>
</evidence>
<sequence length="181" mass="20358">MTPRAQLQLLAQYNLWQNQNLYSAADRLPAVEVTLERGAFFGSIQGTLNHLAVADTIWLKRFATLPACKPALERLNETPRPTRLDEPLFPDFASLRTYRHWLDGLIAHFATEVPEEALSLSLTYANMKGVESTRNLFALLMHFFNHQTHHRGQVSTLLSQAGVDLGITDLLPIIPQVDVQA</sequence>
<evidence type="ECO:0000256" key="3">
    <source>
        <dbReference type="PIRSR" id="PIRSR607837-1"/>
    </source>
</evidence>
<accession>A0A3R8RZ78</accession>
<keyword evidence="5" id="KW-1185">Reference proteome</keyword>
<evidence type="ECO:0000256" key="2">
    <source>
        <dbReference type="ARBA" id="ARBA00022723"/>
    </source>
</evidence>
<evidence type="ECO:0000313" key="5">
    <source>
        <dbReference type="Proteomes" id="UP000269265"/>
    </source>
</evidence>